<gene>
    <name evidence="1" type="ORF">BD410DRAFT_784505</name>
</gene>
<dbReference type="Proteomes" id="UP000294933">
    <property type="component" value="Unassembled WGS sequence"/>
</dbReference>
<dbReference type="SUPFAM" id="SSF52047">
    <property type="entry name" value="RNI-like"/>
    <property type="match status" value="1"/>
</dbReference>
<evidence type="ECO:0000313" key="2">
    <source>
        <dbReference type="Proteomes" id="UP000294933"/>
    </source>
</evidence>
<evidence type="ECO:0000313" key="1">
    <source>
        <dbReference type="EMBL" id="TDL25511.1"/>
    </source>
</evidence>
<accession>A0A4Y7QE31</accession>
<dbReference type="InterPro" id="IPR032675">
    <property type="entry name" value="LRR_dom_sf"/>
</dbReference>
<reference evidence="1 2" key="1">
    <citation type="submission" date="2018-06" db="EMBL/GenBank/DDBJ databases">
        <title>A transcriptomic atlas of mushroom development highlights an independent origin of complex multicellularity.</title>
        <authorList>
            <consortium name="DOE Joint Genome Institute"/>
            <person name="Krizsan K."/>
            <person name="Almasi E."/>
            <person name="Merenyi Z."/>
            <person name="Sahu N."/>
            <person name="Viragh M."/>
            <person name="Koszo T."/>
            <person name="Mondo S."/>
            <person name="Kiss B."/>
            <person name="Balint B."/>
            <person name="Kues U."/>
            <person name="Barry K."/>
            <person name="Hegedus J.C."/>
            <person name="Henrissat B."/>
            <person name="Johnson J."/>
            <person name="Lipzen A."/>
            <person name="Ohm R."/>
            <person name="Nagy I."/>
            <person name="Pangilinan J."/>
            <person name="Yan J."/>
            <person name="Xiong Y."/>
            <person name="Grigoriev I.V."/>
            <person name="Hibbett D.S."/>
            <person name="Nagy L.G."/>
        </authorList>
    </citation>
    <scope>NUCLEOTIDE SEQUENCE [LARGE SCALE GENOMIC DNA]</scope>
    <source>
        <strain evidence="1 2">SZMC22713</strain>
    </source>
</reference>
<proteinExistence type="predicted"/>
<dbReference type="OrthoDB" id="2269034at2759"/>
<keyword evidence="2" id="KW-1185">Reference proteome</keyword>
<dbReference type="EMBL" id="ML170163">
    <property type="protein sequence ID" value="TDL25511.1"/>
    <property type="molecule type" value="Genomic_DNA"/>
</dbReference>
<dbReference type="STRING" id="50990.A0A4Y7QE31"/>
<evidence type="ECO:0008006" key="3">
    <source>
        <dbReference type="Google" id="ProtNLM"/>
    </source>
</evidence>
<protein>
    <recommendedName>
        <fullName evidence="3">F-box domain-containing protein</fullName>
    </recommendedName>
</protein>
<sequence length="524" mass="59597">MDIVTQKPYSAKRVVHWKKFSIRRRKTLKAEFLPKPQFLPSHAQTLIPDLLTLVFHQCMELEFVWGLPRPSRNAAPLKLGMVCRSWRQVALSTSKLWASIQITSQCSPSVLRQWLDRSRSSPLSIRWIFHEEVHDLCEIAAIVSAHSYHWKNVTLRIPGSCLKKVLAPLSRAQGTVGAPMLEMLSVTLPGGGSFWTNGVTDPATLDIRNAPQLKVLSLGGTKLPVTMGDSTHSTIRELRSSMWYIPGRGPFSSDMWLSILSRCPNVTTVHANIDSMSFLPFRCDILELPIEDFSVALSEGLSHRILDTLLDKLRLSDLSRLALEVNSPRLSLPSWPYLMKFIKQSQRPLLSLSLRGIPISEHHLLECLSMTTELEILELSNMNITDEFLDRFRHFGDEPCSRPTLCRRLQSIKLECSLVHFTMPVVTDMVVTRWYIGNKVLRRIELDYCGLTEGCCGPEIFDCVRDGLHLSIRHFLFDHDIGLLKPHIIIDFSPLVVSVLQKCYSLQRRVTICTITVAYDSEFQ</sequence>
<dbReference type="AlphaFoldDB" id="A0A4Y7QE31"/>
<organism evidence="1 2">
    <name type="scientific">Rickenella mellea</name>
    <dbReference type="NCBI Taxonomy" id="50990"/>
    <lineage>
        <taxon>Eukaryota</taxon>
        <taxon>Fungi</taxon>
        <taxon>Dikarya</taxon>
        <taxon>Basidiomycota</taxon>
        <taxon>Agaricomycotina</taxon>
        <taxon>Agaricomycetes</taxon>
        <taxon>Hymenochaetales</taxon>
        <taxon>Rickenellaceae</taxon>
        <taxon>Rickenella</taxon>
    </lineage>
</organism>
<name>A0A4Y7QE31_9AGAM</name>
<dbReference type="VEuPathDB" id="FungiDB:BD410DRAFT_784505"/>
<dbReference type="Gene3D" id="3.80.10.10">
    <property type="entry name" value="Ribonuclease Inhibitor"/>
    <property type="match status" value="1"/>
</dbReference>